<dbReference type="GO" id="GO:0004930">
    <property type="term" value="F:G protein-coupled receptor activity"/>
    <property type="evidence" value="ECO:0007669"/>
    <property type="project" value="InterPro"/>
</dbReference>
<accession>A0A814V5Q4</accession>
<dbReference type="EMBL" id="CAJNOM010000409">
    <property type="protein sequence ID" value="CAF1421352.1"/>
    <property type="molecule type" value="Genomic_DNA"/>
</dbReference>
<evidence type="ECO:0000313" key="7">
    <source>
        <dbReference type="EMBL" id="CAF1183463.1"/>
    </source>
</evidence>
<evidence type="ECO:0000256" key="4">
    <source>
        <dbReference type="ARBA" id="ARBA00023136"/>
    </source>
</evidence>
<evidence type="ECO:0000259" key="6">
    <source>
        <dbReference type="PROSITE" id="PS50262"/>
    </source>
</evidence>
<keyword evidence="4 5" id="KW-0472">Membrane</keyword>
<dbReference type="Gene3D" id="1.20.1070.10">
    <property type="entry name" value="Rhodopsin 7-helix transmembrane proteins"/>
    <property type="match status" value="1"/>
</dbReference>
<feature type="transmembrane region" description="Helical" evidence="5">
    <location>
        <begin position="58"/>
        <end position="81"/>
    </location>
</feature>
<feature type="transmembrane region" description="Helical" evidence="5">
    <location>
        <begin position="269"/>
        <end position="294"/>
    </location>
</feature>
<dbReference type="InterPro" id="IPR000276">
    <property type="entry name" value="GPCR_Rhodpsn"/>
</dbReference>
<evidence type="ECO:0000256" key="3">
    <source>
        <dbReference type="ARBA" id="ARBA00022989"/>
    </source>
</evidence>
<dbReference type="PROSITE" id="PS50262">
    <property type="entry name" value="G_PROTEIN_RECEP_F1_2"/>
    <property type="match status" value="1"/>
</dbReference>
<feature type="transmembrane region" description="Helical" evidence="5">
    <location>
        <begin position="138"/>
        <end position="160"/>
    </location>
</feature>
<dbReference type="Proteomes" id="UP000663832">
    <property type="component" value="Unassembled WGS sequence"/>
</dbReference>
<protein>
    <recommendedName>
        <fullName evidence="6">G-protein coupled receptors family 1 profile domain-containing protein</fullName>
    </recommendedName>
</protein>
<feature type="transmembrane region" description="Helical" evidence="5">
    <location>
        <begin position="234"/>
        <end position="257"/>
    </location>
</feature>
<keyword evidence="2 5" id="KW-0812">Transmembrane</keyword>
<dbReference type="Proteomes" id="UP000663877">
    <property type="component" value="Unassembled WGS sequence"/>
</dbReference>
<keyword evidence="9" id="KW-1185">Reference proteome</keyword>
<name>A0A814V5Q4_9BILA</name>
<reference evidence="7" key="1">
    <citation type="submission" date="2021-02" db="EMBL/GenBank/DDBJ databases">
        <authorList>
            <person name="Nowell W R."/>
        </authorList>
    </citation>
    <scope>NUCLEOTIDE SEQUENCE</scope>
</reference>
<dbReference type="CDD" id="cd00637">
    <property type="entry name" value="7tm_classA_rhodopsin-like"/>
    <property type="match status" value="1"/>
</dbReference>
<organism evidence="7 10">
    <name type="scientific">Adineta steineri</name>
    <dbReference type="NCBI Taxonomy" id="433720"/>
    <lineage>
        <taxon>Eukaryota</taxon>
        <taxon>Metazoa</taxon>
        <taxon>Spiralia</taxon>
        <taxon>Gnathifera</taxon>
        <taxon>Rotifera</taxon>
        <taxon>Eurotatoria</taxon>
        <taxon>Bdelloidea</taxon>
        <taxon>Adinetida</taxon>
        <taxon>Adinetidae</taxon>
        <taxon>Adineta</taxon>
    </lineage>
</organism>
<dbReference type="AlphaFoldDB" id="A0A814V5Q4"/>
<dbReference type="EMBL" id="CAJNOI010000207">
    <property type="protein sequence ID" value="CAF1183463.1"/>
    <property type="molecule type" value="Genomic_DNA"/>
</dbReference>
<feature type="transmembrane region" description="Helical" evidence="5">
    <location>
        <begin position="12"/>
        <end position="38"/>
    </location>
</feature>
<evidence type="ECO:0000256" key="2">
    <source>
        <dbReference type="ARBA" id="ARBA00022692"/>
    </source>
</evidence>
<dbReference type="GO" id="GO:0016020">
    <property type="term" value="C:membrane"/>
    <property type="evidence" value="ECO:0007669"/>
    <property type="project" value="UniProtKB-SubCell"/>
</dbReference>
<comment type="caution">
    <text evidence="7">The sequence shown here is derived from an EMBL/GenBank/DDBJ whole genome shotgun (WGS) entry which is preliminary data.</text>
</comment>
<sequence length="310" mass="36751">MSYLNTVNSIFNLISIFLDMIAFIICLSFLSIIAYHFIQRNHHHHNQIINNVPLILSINTLCIIITKSIFQTIHITIPTIMKDFHNITQTEETFICRLKAYILWSIVGQLYWSYVLLAFFRFVRIIYPKQLWLCRSFFYLYILIPCQFIFVFIGILPSFLFFDCIHLIPNEAFCDILIKPAYFCAYSNTIAFGIPYTILCIFYIKIGQKMRQPSMIRLHQERNRRDYIVIKRMLLNSILLCLIAVPYVVLYIISIFYEYLNSTTLRFQWLSSSFGSFLFSLFLPLITTQLGNLLKSNKIIPRNDQTERRD</sequence>
<keyword evidence="3 5" id="KW-1133">Transmembrane helix</keyword>
<evidence type="ECO:0000313" key="10">
    <source>
        <dbReference type="Proteomes" id="UP000663877"/>
    </source>
</evidence>
<evidence type="ECO:0000313" key="8">
    <source>
        <dbReference type="EMBL" id="CAF1421352.1"/>
    </source>
</evidence>
<gene>
    <name evidence="7" type="ORF">BJG266_LOCUS25904</name>
    <name evidence="8" type="ORF">QVE165_LOCUS38273</name>
</gene>
<feature type="transmembrane region" description="Helical" evidence="5">
    <location>
        <begin position="180"/>
        <end position="204"/>
    </location>
</feature>
<evidence type="ECO:0000256" key="5">
    <source>
        <dbReference type="SAM" id="Phobius"/>
    </source>
</evidence>
<feature type="transmembrane region" description="Helical" evidence="5">
    <location>
        <begin position="101"/>
        <end position="126"/>
    </location>
</feature>
<evidence type="ECO:0000256" key="1">
    <source>
        <dbReference type="ARBA" id="ARBA00004370"/>
    </source>
</evidence>
<dbReference type="Pfam" id="PF00001">
    <property type="entry name" value="7tm_1"/>
    <property type="match status" value="1"/>
</dbReference>
<dbReference type="OrthoDB" id="10033481at2759"/>
<evidence type="ECO:0000313" key="9">
    <source>
        <dbReference type="Proteomes" id="UP000663832"/>
    </source>
</evidence>
<comment type="subcellular location">
    <subcellularLocation>
        <location evidence="1">Membrane</location>
    </subcellularLocation>
</comment>
<dbReference type="SUPFAM" id="SSF81321">
    <property type="entry name" value="Family A G protein-coupled receptor-like"/>
    <property type="match status" value="1"/>
</dbReference>
<proteinExistence type="predicted"/>
<dbReference type="InterPro" id="IPR017452">
    <property type="entry name" value="GPCR_Rhodpsn_7TM"/>
</dbReference>
<feature type="domain" description="G-protein coupled receptors family 1 profile" evidence="6">
    <location>
        <begin position="27"/>
        <end position="287"/>
    </location>
</feature>